<evidence type="ECO:0000313" key="1">
    <source>
        <dbReference type="EMBL" id="SNS81294.1"/>
    </source>
</evidence>
<proteinExistence type="predicted"/>
<sequence>MTDAEFDIIDELYFVTAYKDLKEAIDLTDEELAKNLSGMAKKGWVRVYKNVDEESELDQLNMEKDYQSYFYLASKKGLFKHNTQ</sequence>
<keyword evidence="2" id="KW-1185">Reference proteome</keyword>
<organism evidence="1 2">
    <name type="scientific">Ekhidna lutea</name>
    <dbReference type="NCBI Taxonomy" id="447679"/>
    <lineage>
        <taxon>Bacteria</taxon>
        <taxon>Pseudomonadati</taxon>
        <taxon>Bacteroidota</taxon>
        <taxon>Cytophagia</taxon>
        <taxon>Cytophagales</taxon>
        <taxon>Reichenbachiellaceae</taxon>
        <taxon>Ekhidna</taxon>
    </lineage>
</organism>
<dbReference type="AlphaFoldDB" id="A0A239HM07"/>
<accession>A0A239HM07</accession>
<dbReference type="OrthoDB" id="981781at2"/>
<gene>
    <name evidence="1" type="ORF">SAMN05421640_1341</name>
</gene>
<dbReference type="EMBL" id="FZPD01000002">
    <property type="protein sequence ID" value="SNS81294.1"/>
    <property type="molecule type" value="Genomic_DNA"/>
</dbReference>
<dbReference type="RefSeq" id="WP_089356082.1">
    <property type="nucleotide sequence ID" value="NZ_FZPD01000002.1"/>
</dbReference>
<evidence type="ECO:0000313" key="2">
    <source>
        <dbReference type="Proteomes" id="UP000198393"/>
    </source>
</evidence>
<name>A0A239HM07_EKHLU</name>
<evidence type="ECO:0008006" key="3">
    <source>
        <dbReference type="Google" id="ProtNLM"/>
    </source>
</evidence>
<protein>
    <recommendedName>
        <fullName evidence="3">MarR family transcriptional regulator</fullName>
    </recommendedName>
</protein>
<reference evidence="1 2" key="1">
    <citation type="submission" date="2017-06" db="EMBL/GenBank/DDBJ databases">
        <authorList>
            <person name="Kim H.J."/>
            <person name="Triplett B.A."/>
        </authorList>
    </citation>
    <scope>NUCLEOTIDE SEQUENCE [LARGE SCALE GENOMIC DNA]</scope>
    <source>
        <strain evidence="1 2">DSM 19307</strain>
    </source>
</reference>
<dbReference type="Proteomes" id="UP000198393">
    <property type="component" value="Unassembled WGS sequence"/>
</dbReference>